<keyword evidence="2" id="KW-1185">Reference proteome</keyword>
<evidence type="ECO:0000313" key="1">
    <source>
        <dbReference type="EMBL" id="PYD57516.1"/>
    </source>
</evidence>
<accession>A0A318PV86</accession>
<protein>
    <submittedName>
        <fullName evidence="1">Uncharacterized protein</fullName>
    </submittedName>
</protein>
<dbReference type="EMBL" id="NKUC01000008">
    <property type="protein sequence ID" value="PYD57516.1"/>
    <property type="molecule type" value="Genomic_DNA"/>
</dbReference>
<evidence type="ECO:0000313" key="2">
    <source>
        <dbReference type="Proteomes" id="UP000248257"/>
    </source>
</evidence>
<proteinExistence type="predicted"/>
<sequence>MGAFLLGTFLGLQFPSGACSFQSCIPEYLGLGCFPFGFQSLDNSIIMSAGQDRFSCAYFCQSVQLLTSDEIIIHSDTGTRWQQKGIHPVLVFPAMLDMHNFSEGLFLERKFIFIGLPEISPLVWCPVFRGVCMNMVERFGMAGITANVGQFLNLVFRAGFNQPT</sequence>
<organism evidence="1 2">
    <name type="scientific">Komagataeibacter xylinus</name>
    <name type="common">Gluconacetobacter xylinus</name>
    <dbReference type="NCBI Taxonomy" id="28448"/>
    <lineage>
        <taxon>Bacteria</taxon>
        <taxon>Pseudomonadati</taxon>
        <taxon>Pseudomonadota</taxon>
        <taxon>Alphaproteobacteria</taxon>
        <taxon>Acetobacterales</taxon>
        <taxon>Acetobacteraceae</taxon>
        <taxon>Komagataeibacter</taxon>
    </lineage>
</organism>
<name>A0A318PV86_KOMXY</name>
<comment type="caution">
    <text evidence="1">The sequence shown here is derived from an EMBL/GenBank/DDBJ whole genome shotgun (WGS) entry which is preliminary data.</text>
</comment>
<reference evidence="1 2" key="1">
    <citation type="submission" date="2017-07" db="EMBL/GenBank/DDBJ databases">
        <title>A draft genome sequence of Komagataeibacter xylinus LMG 1515.</title>
        <authorList>
            <person name="Skraban J."/>
            <person name="Cleenwerck I."/>
            <person name="Vandamme P."/>
            <person name="Trcek J."/>
        </authorList>
    </citation>
    <scope>NUCLEOTIDE SEQUENCE [LARGE SCALE GENOMIC DNA]</scope>
    <source>
        <strain evidence="1 2">LMG 1515</strain>
    </source>
</reference>
<gene>
    <name evidence="1" type="ORF">CFR75_05615</name>
</gene>
<dbReference type="AlphaFoldDB" id="A0A318PV86"/>
<dbReference type="Proteomes" id="UP000248257">
    <property type="component" value="Unassembled WGS sequence"/>
</dbReference>